<comment type="catalytic activity">
    <reaction evidence="20">
        <text>a 5'-end (5'-triphosphoguanosine)-adenylyl-adenylyl-cytidylyl-adenosine in mRNA + 2 S-adenosyl-L-methionine = a 5'-end (N(7)-methyl 5'-triphosphoguanosine)-(2'-O-methyladenylyl)-adenylyl-cytidylyl-adenosine in mRNA + 2 S-adenosyl-L-homocysteine + H(+)</text>
        <dbReference type="Rhea" id="RHEA:65376"/>
        <dbReference type="Rhea" id="RHEA-COMP:16797"/>
        <dbReference type="Rhea" id="RHEA-COMP:16798"/>
        <dbReference type="ChEBI" id="CHEBI:15378"/>
        <dbReference type="ChEBI" id="CHEBI:57856"/>
        <dbReference type="ChEBI" id="CHEBI:59789"/>
        <dbReference type="ChEBI" id="CHEBI:156483"/>
        <dbReference type="ChEBI" id="CHEBI:156484"/>
        <dbReference type="EC" id="2.1.1.375"/>
    </reaction>
</comment>
<evidence type="ECO:0000256" key="5">
    <source>
        <dbReference type="ARBA" id="ARBA00022664"/>
    </source>
</evidence>
<gene>
    <name evidence="25" type="primary">L</name>
</gene>
<name>A0A346NTM7_9MONO</name>
<dbReference type="Proteomes" id="UP000502241">
    <property type="component" value="Segment"/>
</dbReference>
<evidence type="ECO:0000259" key="23">
    <source>
        <dbReference type="PROSITE" id="PS50526"/>
    </source>
</evidence>
<accession>A0A346NTM7</accession>
<evidence type="ECO:0000256" key="18">
    <source>
        <dbReference type="ARBA" id="ARBA00024499"/>
    </source>
</evidence>
<keyword evidence="14 22" id="KW-0506">mRNA capping</keyword>
<dbReference type="EC" id="2.7.7.88" evidence="22"/>
<evidence type="ECO:0000256" key="6">
    <source>
        <dbReference type="ARBA" id="ARBA00022679"/>
    </source>
</evidence>
<dbReference type="InterPro" id="IPR026890">
    <property type="entry name" value="Mononeg_mRNAcap"/>
</dbReference>
<dbReference type="Pfam" id="PF00946">
    <property type="entry name" value="Mononeg_RNA_pol"/>
    <property type="match status" value="1"/>
</dbReference>
<dbReference type="InterPro" id="IPR025786">
    <property type="entry name" value="Mononega_L_MeTrfase"/>
</dbReference>
<dbReference type="Pfam" id="PF14318">
    <property type="entry name" value="Mononeg_mRNAcap"/>
    <property type="match status" value="1"/>
</dbReference>
<evidence type="ECO:0000256" key="8">
    <source>
        <dbReference type="ARBA" id="ARBA00022695"/>
    </source>
</evidence>
<feature type="domain" description="Mononegavirus-type SAM-dependent 2'-O-MTase" evidence="24">
    <location>
        <begin position="1761"/>
        <end position="1968"/>
    </location>
</feature>
<keyword evidence="12 22" id="KW-0946">Virion</keyword>
<dbReference type="PROSITE" id="PS51590">
    <property type="entry name" value="SAM_MT_MNV_L"/>
    <property type="match status" value="1"/>
</dbReference>
<evidence type="ECO:0000256" key="14">
    <source>
        <dbReference type="ARBA" id="ARBA00023042"/>
    </source>
</evidence>
<comment type="catalytic activity">
    <reaction evidence="19 22">
        <text>a 5'-end (5'-triphosphoguanosine)-adenylyl-adenylyl-cytidylyl-adenosine in mRNA + S-adenosyl-L-methionine = a 5'-end (5'-triphosphoguanosine)-(2'-O-methyladenylyl)-adenylyl-cytidylyl-adenosine in mRNA + S-adenosyl-L-homocysteine + H(+)</text>
        <dbReference type="Rhea" id="RHEA:65380"/>
        <dbReference type="Rhea" id="RHEA-COMP:16797"/>
        <dbReference type="Rhea" id="RHEA-COMP:16801"/>
        <dbReference type="ChEBI" id="CHEBI:15378"/>
        <dbReference type="ChEBI" id="CHEBI:57856"/>
        <dbReference type="ChEBI" id="CHEBI:59789"/>
        <dbReference type="ChEBI" id="CHEBI:156482"/>
        <dbReference type="ChEBI" id="CHEBI:156484"/>
    </reaction>
</comment>
<comment type="catalytic activity">
    <reaction evidence="21 22">
        <text>GTP + H2O = GDP + phosphate + H(+)</text>
        <dbReference type="Rhea" id="RHEA:19669"/>
        <dbReference type="ChEBI" id="CHEBI:15377"/>
        <dbReference type="ChEBI" id="CHEBI:15378"/>
        <dbReference type="ChEBI" id="CHEBI:37565"/>
        <dbReference type="ChEBI" id="CHEBI:43474"/>
        <dbReference type="ChEBI" id="CHEBI:58189"/>
    </reaction>
</comment>
<comment type="function">
    <text evidence="1 22">RNA-directed RNA polymerase that catalyzes the replication of viral genomic RNA. The template is composed of the viral RNA tightly encapsidated by the nucleoprotein (N). The replicase mode is dependent on intracellular N protein concentration. In this mode, the polymerase replicates the whole viral genome without recognizing transcriptional signals, and the replicated genome is not caped or polyadenylated.</text>
</comment>
<comment type="similarity">
    <text evidence="2 22">Belongs to the paramyxovirus L protein family.</text>
</comment>
<keyword evidence="11 22" id="KW-0067">ATP-binding</keyword>
<evidence type="ECO:0000256" key="16">
    <source>
        <dbReference type="ARBA" id="ARBA00023268"/>
    </source>
</evidence>
<dbReference type="InterPro" id="IPR039530">
    <property type="entry name" value="L_methyltransferase_rhabdo"/>
</dbReference>
<sequence>MENLTDIIYPESHLDSPLVAGKLVELLMYSGLPHNQPLKDDVLINNIKSNISKNKKSPLVNTQLEFRKHLLENFIPIDKLNHIPYPEGNKFLFELTDSNITKKIQLLMKLANSGYSKISQRLVLLKNHVESGLGLRKKYHKRKHDEIYTENAMRSLHHKMEGSKWYQPFLFWFSIKTDMRQVIKQHVNSRRKDQINIIDYDLPRLYIQMNRNLVMIIDKKTMRTHYLTNEMVLMFCDVTEGRLMIDLAMSSDYRFKSFRSHGISLWQIIDELFEDLGNNTYNIVALIEPLTLGYLQLNDKSPDLKGAFLKYALDELVNELESNGITNPDDIEIMLDAVEKIFNIDDIHMVAEFFSFFRTFGHPILEASEAATKVREHMNKPKIIDFQIMMKGHALFCGFIINGFRERHGGSWPPLKLPDHSSKKIKNAQLNNESLTDDVCIEEWKSFVGLRFGCFMSLTLDDDLTMFMKDKALAALKSEWDSVYPRETMVYNPPAQTSSRRLVETFLSDSEFDPVNLMNYVINGSYLDDPEFNISYSLKEKEIKKVGRLFAKMTYKMRACQVVAESLIANGVGKFFKENGMAKDEHELMKTLHRLSVSSVPKDNKISDRSNLAYSKNSTYTNLNTATDKPPKNIHKTFRAMSKPIHQKKNQHANSEIQYETMSTFLTTDLQKFCLNWRQETSNLFAERLNEIYGLPGFFNWMHKRLEKSVLYVADPHCPPYNKEHIELDSVKNEQIFIKYPMGGIEGYCQKLWTITTIPFLFLSAYEVGTKIAAVVQGDNQAIAITRRVHPNLSYRAKKIKSTEMAQQYFNQLRLNLAGIGHNLKANETIISSHFFVYSKRIYYDGLVLSQALKPLSRVVFWSETIVDETRSACSNISTAIAKSIEQGFNRWIGYCLNILKVLQQLVISLKFTINPNMTDDITEPLIRNQNWLISAAIIPSQLGGFNYMNMCRLYVRNIGDPVTASIADVKRMIKVNLLDERIIQKIMHQDTGNSDYLDWASDPYSINTPSSQSVTVILKNITARTILSNSDNPMLQGLFHFDFDEEDRDLARFLLDRPVILPRAAHEIMDNSLTGARQEIAGMLDTTKGLIRNSIRLGAIRPKLADKLSLYDYEQFRIFTNLMKVKRENDLIKSDACSVQLAINLRKRMWFHLTQGRPIYGLEVPDTIEVVSGLFLDDCEDCDYCVANRLEYGWFFVPQDCELDTVTKESNQMRIPYFGSTTDERSEIKLSHVRSPSRALRAAIRIAMVYTWAFGDNEESWEEAWYLSSFRANVTIDELKAITPISTSNNIAHRLRDKSTQMKYSSSTLSRVGRYTVISNDNLNFVIDGNRVDTNLIYQQIMLMGLSILEDHFRFLKETGPKNTLLHLHINTPCCIVQMTEHPYISSDVILPELQHVQANKLIYDDNPIIDKDQLKIHNQLFRSSDLDFPNWTLSELNISLSQSLAMTIIEIITKENKDHLSEFKVLVLDDDFNSLITEFLLVNPTEFSLFLGMYMAINWSFDIYYRRPEGKYQMVEFLQTIMTTAPKSSFRALSNALSHPTILQRFWDSGLIEPSYGPNLLHQDFVRISIDLMITSYVTYIDYWLEDNVLEYMLTESDENVIDQRYEITQARHLCFLSCLYLQRNDMVMIRGMTSIEKCAKLTDNLKEKKVTSGFLQDWNLEVLPITVHAASLTYIRRGTVKHIKLRNYLSAEAFGYDKAISQSQDKKIFDMPLNNRKFNDTLSYYFPASSLSTDQFQEFNFRIDTSNDKNRWESHVFRRIGANSTSCYKALELSTYLRPYIVDGLPRLFLGEGSGSMMATYYMVFGRSKNYYNSGVSSNDAMGQRALSIVPSEYALVAKNNPNDLQMMYDLQVLFNGKPESTWVGSMDSFKYIMNTVGLGSCTLVHSDMESSSEKDDFTIFEEQLHVISLACNLTTEAGVLVTKIAPRFDDNTSNLIQICYQCFSDVTIFIPASSNPHSTEVYLICRNKKIKTLIYPEILKEMTPKSKIWEGIHISEIILNLKLKNDLSMRDKLNYKNDYLESNLGSLTEKEKLLISFGFRTNGPKNVKAVCGHDVASGSDNLVSSINLTLNHILNSYDIKRDQVPFFDPYPILDSSKLREQVELLTKKISVYYILYSEGNNLQERCKIIRQLRRKSLMMDFNNPFVENLVSSRLIKRFKEFGLKRHWVFQIPTVEIKMWWKVIGYSLLVLP</sequence>
<dbReference type="GO" id="GO:0003968">
    <property type="term" value="F:RNA-directed RNA polymerase activity"/>
    <property type="evidence" value="ECO:0007669"/>
    <property type="project" value="UniProtKB-KW"/>
</dbReference>
<dbReference type="InterPro" id="IPR029063">
    <property type="entry name" value="SAM-dependent_MTases_sf"/>
</dbReference>
<dbReference type="Gene3D" id="3.40.50.150">
    <property type="entry name" value="Vaccinia Virus protein VP39"/>
    <property type="match status" value="1"/>
</dbReference>
<keyword evidence="5 22" id="KW-0507">mRNA processing</keyword>
<dbReference type="InterPro" id="IPR039736">
    <property type="entry name" value="L_poly_C"/>
</dbReference>
<keyword evidence="4 22" id="KW-0489">Methyltransferase</keyword>
<evidence type="ECO:0000256" key="19">
    <source>
        <dbReference type="ARBA" id="ARBA00047332"/>
    </source>
</evidence>
<dbReference type="EC" id="2.1.1.-" evidence="22"/>
<keyword evidence="10" id="KW-0378">Hydrolase</keyword>
<comment type="catalytic activity">
    <reaction evidence="18 22">
        <text>a 5'-end (5'-triphosphoguanosine)-(2'-O-methyladenylyl)-adenylyl-cytidylyl-adenosine in mRNA + S-adenosyl-L-methionine = a 5'-end (N(7)-methyl 5'-triphosphoguanosine)-(2'-O-methyladenylyl)-adenylyl-cytidylyl-adenosine in mRNA + S-adenosyl-L-homocysteine</text>
        <dbReference type="Rhea" id="RHEA:65440"/>
        <dbReference type="Rhea" id="RHEA-COMP:16798"/>
        <dbReference type="Rhea" id="RHEA-COMP:16801"/>
        <dbReference type="ChEBI" id="CHEBI:57856"/>
        <dbReference type="ChEBI" id="CHEBI:59789"/>
        <dbReference type="ChEBI" id="CHEBI:156482"/>
        <dbReference type="ChEBI" id="CHEBI:156483"/>
    </reaction>
</comment>
<keyword evidence="13 22" id="KW-0693">Viral RNA replication</keyword>
<comment type="function">
    <text evidence="22">RNA-directed RNA polymerase that catalyzes the transcription of viral mRNAs, their capping and polyadenylation. The template is composed of the viral RNA tightly encapsidated by the nucleoprotein (N). The viral polymerase binds to the genomic RNA at the 3' leader promoter, and transcribes subsequently all viral mRNAs with a decreasing efficiency. The first gene is the most transcribed, and the last the least transcribed. The viral phosphoprotein acts as a processivity factor. Capping is concomitant with initiation of mRNA transcription. Indeed, a GDP polyribonucleotidyl transferase (PRNTase) adds the cap structure when the nascent RNA chain length has reached few nucleotides. Ribose 2'-O methylation of viral mRNA cap precedes and facilitates subsequent guanine-N-7 methylation, both activities being carried by the viral polymerase. Polyadenylation of mRNAs occur by a stuttering mechanism at a slipery stop site present at the end viral genes. After finishing transcription of a mRNA, the polymerase can resume transcription of the downstream gene.</text>
</comment>
<evidence type="ECO:0000256" key="22">
    <source>
        <dbReference type="PIRNR" id="PIRNR000830"/>
    </source>
</evidence>
<feature type="domain" description="RdRp catalytic" evidence="23">
    <location>
        <begin position="662"/>
        <end position="846"/>
    </location>
</feature>
<keyword evidence="8 22" id="KW-0548">Nucleotidyltransferase</keyword>
<evidence type="ECO:0000256" key="20">
    <source>
        <dbReference type="ARBA" id="ARBA00047370"/>
    </source>
</evidence>
<dbReference type="InterPro" id="IPR014023">
    <property type="entry name" value="Mononeg_RNA_pol_cat"/>
</dbReference>
<proteinExistence type="inferred from homology"/>
<dbReference type="SUPFAM" id="SSF53335">
    <property type="entry name" value="S-adenosyl-L-methionine-dependent methyltransferases"/>
    <property type="match status" value="1"/>
</dbReference>
<protein>
    <recommendedName>
        <fullName evidence="22">RNA-directed RNA polymerase L</fullName>
        <shortName evidence="22">Protein L</shortName>
    </recommendedName>
    <alternativeName>
        <fullName evidence="22">Large structural protein</fullName>
    </alternativeName>
    <alternativeName>
        <fullName evidence="22">Replicase</fullName>
    </alternativeName>
    <alternativeName>
        <fullName evidence="22">Transcriptase</fullName>
    </alternativeName>
    <domain>
        <recommendedName>
            <fullName evidence="22">RNA-directed RNA polymerase</fullName>
            <ecNumber evidence="22">2.7.7.48</ecNumber>
        </recommendedName>
    </domain>
    <domain>
        <recommendedName>
            <fullName evidence="22">GTP phosphohydrolase</fullName>
            <ecNumber evidence="22">3.6.1.-</ecNumber>
        </recommendedName>
    </domain>
    <domain>
        <recommendedName>
            <fullName evidence="22">GDP polyribonucleotidyltransferase</fullName>
            <ecNumber evidence="22">2.7.7.88</ecNumber>
        </recommendedName>
        <alternativeName>
            <fullName evidence="22">PRNTase</fullName>
        </alternativeName>
    </domain>
    <domain>
        <recommendedName>
            <fullName evidence="22">mRNA (nucleoside-2'-O-)-methyltransferase</fullName>
            <shortName evidence="22">N1-2'-O-MTase</shortName>
            <ecNumber evidence="22">2.1.1.-</ecNumber>
        </recommendedName>
    </domain>
    <domain>
        <recommendedName>
            <fullName evidence="22">mRNA (guanine-N(7)-)-methyltransferase</fullName>
            <shortName evidence="22">G-N7-MTase</shortName>
        </recommendedName>
    </domain>
</protein>
<evidence type="ECO:0000256" key="9">
    <source>
        <dbReference type="ARBA" id="ARBA00022741"/>
    </source>
</evidence>
<keyword evidence="7 22" id="KW-0949">S-adenosyl-L-methionine</keyword>
<keyword evidence="15 22" id="KW-1035">Host cytoplasm</keyword>
<evidence type="ECO:0000256" key="11">
    <source>
        <dbReference type="ARBA" id="ARBA00022840"/>
    </source>
</evidence>
<evidence type="ECO:0000256" key="7">
    <source>
        <dbReference type="ARBA" id="ARBA00022691"/>
    </source>
</evidence>
<evidence type="ECO:0000256" key="10">
    <source>
        <dbReference type="ARBA" id="ARBA00022801"/>
    </source>
</evidence>
<dbReference type="SMR" id="A0A346NTM7"/>
<keyword evidence="9 22" id="KW-0547">Nucleotide-binding</keyword>
<dbReference type="PIRSF" id="PIRSF000830">
    <property type="entry name" value="RNA_pol_ParamyxoV"/>
    <property type="match status" value="1"/>
</dbReference>
<evidence type="ECO:0000259" key="24">
    <source>
        <dbReference type="PROSITE" id="PS51590"/>
    </source>
</evidence>
<evidence type="ECO:0000256" key="15">
    <source>
        <dbReference type="ARBA" id="ARBA00023200"/>
    </source>
</evidence>
<keyword evidence="16" id="KW-0511">Multifunctional enzyme</keyword>
<dbReference type="PROSITE" id="PS50526">
    <property type="entry name" value="RDRP_SSRNA_NEG_NONSEG"/>
    <property type="match status" value="1"/>
</dbReference>
<dbReference type="GO" id="GO:0030430">
    <property type="term" value="C:host cell cytoplasm"/>
    <property type="evidence" value="ECO:0007669"/>
    <property type="project" value="UniProtKB-SubCell"/>
</dbReference>
<evidence type="ECO:0000256" key="3">
    <source>
        <dbReference type="ARBA" id="ARBA00022484"/>
    </source>
</evidence>
<evidence type="ECO:0000313" key="25">
    <source>
        <dbReference type="EMBL" id="AXR70620.1"/>
    </source>
</evidence>
<dbReference type="InterPro" id="IPR016269">
    <property type="entry name" value="RNA-dir_pol_paramyxovirus"/>
</dbReference>
<dbReference type="EC" id="2.7.7.48" evidence="22"/>
<dbReference type="EMBL" id="MG230624">
    <property type="protein sequence ID" value="AXR70620.1"/>
    <property type="molecule type" value="Viral_cRNA"/>
</dbReference>
<reference evidence="25 26" key="1">
    <citation type="journal article" date="2018" name="Sci. Rep.">
        <title>Isolation and characterization of novel bat paramyxovirus B16-40 potentially belonging to the proposed genus Shaanvirus.</title>
        <authorList>
            <person name="Noh J.Y."/>
            <person name="Jeong D.G."/>
            <person name="Yoon S.W."/>
            <person name="Kim J.H."/>
            <person name="Choi Y.G."/>
            <person name="Kang S.Y."/>
            <person name="Kim H.K."/>
        </authorList>
    </citation>
    <scope>NUCLEOTIDE SEQUENCE [LARGE SCALE GENOMIC DNA]</scope>
    <source>
        <strain evidence="25">Bat-ParaV/B16-40</strain>
    </source>
</reference>
<evidence type="ECO:0000256" key="13">
    <source>
        <dbReference type="ARBA" id="ARBA00022953"/>
    </source>
</evidence>
<keyword evidence="26" id="KW-1185">Reference proteome</keyword>
<organism evidence="25 26">
    <name type="scientific">Shaan virus</name>
    <dbReference type="NCBI Taxonomy" id="2848072"/>
    <lineage>
        <taxon>Viruses</taxon>
        <taxon>Riboviria</taxon>
        <taxon>Orthornavirae</taxon>
        <taxon>Negarnaviricota</taxon>
        <taxon>Haploviricotina</taxon>
        <taxon>Monjiviricetes</taxon>
        <taxon>Mononegavirales</taxon>
        <taxon>Paramyxoviridae</taxon>
        <taxon>Orthoparamyxovirinae</taxon>
        <taxon>Parajeilongvirus</taxon>
        <taxon>Parajeilongvirus miniopteri</taxon>
        <taxon>Jeilongvirus miniopteri</taxon>
    </lineage>
</organism>
<dbReference type="GO" id="GO:0003924">
    <property type="term" value="F:GTPase activity"/>
    <property type="evidence" value="ECO:0007669"/>
    <property type="project" value="RHEA"/>
</dbReference>
<evidence type="ECO:0000256" key="1">
    <source>
        <dbReference type="ARBA" id="ARBA00003132"/>
    </source>
</evidence>
<comment type="catalytic activity">
    <reaction evidence="17">
        <text>a 5'-end triphospho-adenylyl-adenylyl-cytidylyl-adenosine in mRNA + GDP + H(+) = a 5'-end (5'-triphosphoguanosine)-adenylyl-adenylyl-cytidylyl-adenosine in mRNA + diphosphate</text>
        <dbReference type="Rhea" id="RHEA:65436"/>
        <dbReference type="Rhea" id="RHEA-COMP:16797"/>
        <dbReference type="Rhea" id="RHEA-COMP:16799"/>
        <dbReference type="ChEBI" id="CHEBI:15378"/>
        <dbReference type="ChEBI" id="CHEBI:33019"/>
        <dbReference type="ChEBI" id="CHEBI:58189"/>
        <dbReference type="ChEBI" id="CHEBI:156484"/>
        <dbReference type="ChEBI" id="CHEBI:156503"/>
        <dbReference type="EC" id="2.7.7.88"/>
    </reaction>
</comment>
<dbReference type="Pfam" id="PF14314">
    <property type="entry name" value="Methyltrans_Mon_2nd"/>
    <property type="match status" value="1"/>
</dbReference>
<keyword evidence="6 22" id="KW-0808">Transferase</keyword>
<dbReference type="GO" id="GO:0004482">
    <property type="term" value="F:mRNA 5'-cap (guanine-N7-)-methyltransferase activity"/>
    <property type="evidence" value="ECO:0007669"/>
    <property type="project" value="InterPro"/>
</dbReference>
<dbReference type="EC" id="3.6.1.-" evidence="22"/>
<evidence type="ECO:0000256" key="12">
    <source>
        <dbReference type="ARBA" id="ARBA00022844"/>
    </source>
</evidence>
<evidence type="ECO:0000256" key="2">
    <source>
        <dbReference type="ARBA" id="ARBA00007934"/>
    </source>
</evidence>
<evidence type="ECO:0000313" key="26">
    <source>
        <dbReference type="Proteomes" id="UP000502241"/>
    </source>
</evidence>
<evidence type="ECO:0000256" key="21">
    <source>
        <dbReference type="ARBA" id="ARBA00048548"/>
    </source>
</evidence>
<evidence type="ECO:0000256" key="17">
    <source>
        <dbReference type="ARBA" id="ARBA00024494"/>
    </source>
</evidence>
<dbReference type="GO" id="GO:0044423">
    <property type="term" value="C:virion component"/>
    <property type="evidence" value="ECO:0007669"/>
    <property type="project" value="UniProtKB-KW"/>
</dbReference>
<dbReference type="GO" id="GO:0005524">
    <property type="term" value="F:ATP binding"/>
    <property type="evidence" value="ECO:0007669"/>
    <property type="project" value="UniProtKB-KW"/>
</dbReference>
<comment type="subcellular location">
    <subcellularLocation>
        <location evidence="22">Virion</location>
    </subcellularLocation>
    <subcellularLocation>
        <location evidence="22">Host cytoplasm</location>
    </subcellularLocation>
</comment>
<comment type="catalytic activity">
    <reaction evidence="22">
        <text>RNA(n) + a ribonucleoside 5'-triphosphate = RNA(n+1) + diphosphate</text>
        <dbReference type="Rhea" id="RHEA:21248"/>
        <dbReference type="Rhea" id="RHEA-COMP:14527"/>
        <dbReference type="Rhea" id="RHEA-COMP:17342"/>
        <dbReference type="ChEBI" id="CHEBI:33019"/>
        <dbReference type="ChEBI" id="CHEBI:61557"/>
        <dbReference type="ChEBI" id="CHEBI:140395"/>
        <dbReference type="EC" id="2.7.7.48"/>
    </reaction>
</comment>
<keyword evidence="3 22" id="KW-0696">RNA-directed RNA polymerase</keyword>
<evidence type="ECO:0000256" key="4">
    <source>
        <dbReference type="ARBA" id="ARBA00022603"/>
    </source>
</evidence>
<dbReference type="NCBIfam" id="TIGR04198">
    <property type="entry name" value="paramyx_RNAcap"/>
    <property type="match status" value="1"/>
</dbReference>